<feature type="transmembrane region" description="Helical" evidence="8">
    <location>
        <begin position="208"/>
        <end position="229"/>
    </location>
</feature>
<dbReference type="InterPro" id="IPR002549">
    <property type="entry name" value="AI-2E-like"/>
</dbReference>
<dbReference type="KEGG" id="lsf:I8J32_002315"/>
<dbReference type="Proteomes" id="UP000639274">
    <property type="component" value="Chromosome"/>
</dbReference>
<organism evidence="9 10">
    <name type="scientific">Agrilutibacter solisilvae</name>
    <dbReference type="NCBI Taxonomy" id="2763317"/>
    <lineage>
        <taxon>Bacteria</taxon>
        <taxon>Pseudomonadati</taxon>
        <taxon>Pseudomonadota</taxon>
        <taxon>Gammaproteobacteria</taxon>
        <taxon>Lysobacterales</taxon>
        <taxon>Lysobacteraceae</taxon>
        <taxon>Agrilutibacter</taxon>
    </lineage>
</organism>
<evidence type="ECO:0000313" key="10">
    <source>
        <dbReference type="Proteomes" id="UP000639274"/>
    </source>
</evidence>
<feature type="transmembrane region" description="Helical" evidence="8">
    <location>
        <begin position="270"/>
        <end position="297"/>
    </location>
</feature>
<feature type="transmembrane region" description="Helical" evidence="8">
    <location>
        <begin position="157"/>
        <end position="184"/>
    </location>
</feature>
<dbReference type="PANTHER" id="PTHR21716">
    <property type="entry name" value="TRANSMEMBRANE PROTEIN"/>
    <property type="match status" value="1"/>
</dbReference>
<keyword evidence="4" id="KW-1003">Cell membrane</keyword>
<keyword evidence="7 8" id="KW-0472">Membrane</keyword>
<feature type="transmembrane region" description="Helical" evidence="8">
    <location>
        <begin position="317"/>
        <end position="344"/>
    </location>
</feature>
<evidence type="ECO:0000256" key="4">
    <source>
        <dbReference type="ARBA" id="ARBA00022475"/>
    </source>
</evidence>
<accession>A0A975ASC2</accession>
<reference evidence="9 10" key="1">
    <citation type="submission" date="2021-03" db="EMBL/GenBank/DDBJ databases">
        <title>Lysobacter sp. nov. isolated from soil of gangwondo yeongwol, south Korea.</title>
        <authorList>
            <person name="Kim K.R."/>
            <person name="Kim K.H."/>
            <person name="Jeon C.O."/>
        </authorList>
    </citation>
    <scope>NUCLEOTIDE SEQUENCE [LARGE SCALE GENOMIC DNA]</scope>
    <source>
        <strain evidence="9 10">R19</strain>
    </source>
</reference>
<evidence type="ECO:0000256" key="7">
    <source>
        <dbReference type="ARBA" id="ARBA00023136"/>
    </source>
</evidence>
<dbReference type="AlphaFoldDB" id="A0A975ASC2"/>
<dbReference type="EMBL" id="CP071518">
    <property type="protein sequence ID" value="QSX78784.1"/>
    <property type="molecule type" value="Genomic_DNA"/>
</dbReference>
<comment type="similarity">
    <text evidence="2">Belongs to the autoinducer-2 exporter (AI-2E) (TC 2.A.86) family.</text>
</comment>
<feature type="transmembrane region" description="Helical" evidence="8">
    <location>
        <begin position="41"/>
        <end position="59"/>
    </location>
</feature>
<evidence type="ECO:0000256" key="6">
    <source>
        <dbReference type="ARBA" id="ARBA00022989"/>
    </source>
</evidence>
<gene>
    <name evidence="9" type="ORF">I8J32_002315</name>
</gene>
<feature type="transmembrane region" description="Helical" evidence="8">
    <location>
        <begin position="235"/>
        <end position="258"/>
    </location>
</feature>
<dbReference type="PANTHER" id="PTHR21716:SF67">
    <property type="entry name" value="TRANSPORT PROTEIN YDIK-RELATED"/>
    <property type="match status" value="1"/>
</dbReference>
<keyword evidence="6 8" id="KW-1133">Transmembrane helix</keyword>
<feature type="transmembrane region" description="Helical" evidence="8">
    <location>
        <begin position="17"/>
        <end position="35"/>
    </location>
</feature>
<dbReference type="GO" id="GO:0005886">
    <property type="term" value="C:plasma membrane"/>
    <property type="evidence" value="ECO:0007669"/>
    <property type="project" value="UniProtKB-SubCell"/>
</dbReference>
<evidence type="ECO:0000256" key="1">
    <source>
        <dbReference type="ARBA" id="ARBA00004651"/>
    </source>
</evidence>
<dbReference type="RefSeq" id="WP_200615440.1">
    <property type="nucleotide sequence ID" value="NZ_CP071518.1"/>
</dbReference>
<keyword evidence="3" id="KW-0813">Transport</keyword>
<evidence type="ECO:0000256" key="2">
    <source>
        <dbReference type="ARBA" id="ARBA00009773"/>
    </source>
</evidence>
<dbReference type="Pfam" id="PF01594">
    <property type="entry name" value="AI-2E_transport"/>
    <property type="match status" value="1"/>
</dbReference>
<feature type="transmembrane region" description="Helical" evidence="8">
    <location>
        <begin position="71"/>
        <end position="89"/>
    </location>
</feature>
<name>A0A975ASC2_9GAMM</name>
<evidence type="ECO:0000313" key="9">
    <source>
        <dbReference type="EMBL" id="QSX78784.1"/>
    </source>
</evidence>
<protein>
    <submittedName>
        <fullName evidence="9">AI-2E family transporter</fullName>
    </submittedName>
</protein>
<proteinExistence type="inferred from homology"/>
<keyword evidence="5 8" id="KW-0812">Transmembrane</keyword>
<evidence type="ECO:0000256" key="5">
    <source>
        <dbReference type="ARBA" id="ARBA00022692"/>
    </source>
</evidence>
<comment type="subcellular location">
    <subcellularLocation>
        <location evidence="1">Cell membrane</location>
        <topology evidence="1">Multi-pass membrane protein</topology>
    </subcellularLocation>
</comment>
<keyword evidence="10" id="KW-1185">Reference proteome</keyword>
<sequence>MRSPDADHPWPEVLMDVLLRAVLIILLAVFCFRFFHPFLSLMLWSIILAVTLYPLQRLLSRKWSLGNGWTATIIVVAAILILAVPALLLGDSLLTSAVGALKMLEGDKIHIPPPWPSVDDWPVVGPRIHEAWQLAANDPQALLEKLGPRFRQGALKLLGTLAGVASGFLLFIAALPIAGIFMAYGTSGTAAAERVATSLVGPLRGHQFVTLCAATIRAVAQGVIGIAFIQTLLIGPALVLMGVPAAGLLALAVLMLGIVQLPATLITIPVIIYVFATQGASAGTIVFAIYVFIAGLADNVLKPLLLGRGVEVPMPVILIGALGGMITDGLLGLFIGPVVLGVAYELFWKWVDEHVPQPAEAAPVVVVEPVETTPGPTP</sequence>
<evidence type="ECO:0000256" key="8">
    <source>
        <dbReference type="SAM" id="Phobius"/>
    </source>
</evidence>
<evidence type="ECO:0000256" key="3">
    <source>
        <dbReference type="ARBA" id="ARBA00022448"/>
    </source>
</evidence>